<feature type="compositionally biased region" description="Acidic residues" evidence="1">
    <location>
        <begin position="21"/>
        <end position="41"/>
    </location>
</feature>
<evidence type="ECO:0000256" key="1">
    <source>
        <dbReference type="SAM" id="MobiDB-lite"/>
    </source>
</evidence>
<reference evidence="2 3" key="1">
    <citation type="journal article" date="2018" name="Proc. Natl. Acad. Sci. U.S.A.">
        <title>Linking secondary metabolites to gene clusters through genome sequencing of six diverse Aspergillus species.</title>
        <authorList>
            <person name="Kaerboelling I."/>
            <person name="Vesth T.C."/>
            <person name="Frisvad J.C."/>
            <person name="Nybo J.L."/>
            <person name="Theobald S."/>
            <person name="Kuo A."/>
            <person name="Bowyer P."/>
            <person name="Matsuda Y."/>
            <person name="Mondo S."/>
            <person name="Lyhne E.K."/>
            <person name="Kogle M.E."/>
            <person name="Clum A."/>
            <person name="Lipzen A."/>
            <person name="Salamov A."/>
            <person name="Ngan C.Y."/>
            <person name="Daum C."/>
            <person name="Chiniquy J."/>
            <person name="Barry K."/>
            <person name="LaButti K."/>
            <person name="Haridas S."/>
            <person name="Simmons B.A."/>
            <person name="Magnuson J.K."/>
            <person name="Mortensen U.H."/>
            <person name="Larsen T.O."/>
            <person name="Grigoriev I.V."/>
            <person name="Baker S.E."/>
            <person name="Andersen M.R."/>
        </authorList>
    </citation>
    <scope>NUCLEOTIDE SEQUENCE [LARGE SCALE GENOMIC DNA]</scope>
    <source>
        <strain evidence="2 3">IBT 24754</strain>
    </source>
</reference>
<sequence length="268" mass="29975">MFNPNNAAPWHYNQNPIVIDSESDENEEEEEEEEEEEDEADSMQVETHSRQAPRRGMGGYNRRYNGDVGPSLDRLGPPLSAYHTSIEQEKKVRCRLREERHAALCVLMDREILTIQALAAQETIPQARRRFLAKLMAPEDPDVAASIRADQFTIQRPSSSLSSSALYHNIKLEHMNVSKVVSRAIVDVCETDDTGWYRPDADTGPSSAAGSPGLSSPASASKVKGKLTPDRARANRRVSSGRQQRDRRRRWSGAERQDHGVSLQGLPS</sequence>
<evidence type="ECO:0000313" key="2">
    <source>
        <dbReference type="EMBL" id="PTU19444.1"/>
    </source>
</evidence>
<dbReference type="VEuPathDB" id="FungiDB:P175DRAFT_0482827"/>
<feature type="region of interest" description="Disordered" evidence="1">
    <location>
        <begin position="1"/>
        <end position="61"/>
    </location>
</feature>
<organism evidence="2 3">
    <name type="scientific">Aspergillus ochraceoroseus IBT 24754</name>
    <dbReference type="NCBI Taxonomy" id="1392256"/>
    <lineage>
        <taxon>Eukaryota</taxon>
        <taxon>Fungi</taxon>
        <taxon>Dikarya</taxon>
        <taxon>Ascomycota</taxon>
        <taxon>Pezizomycotina</taxon>
        <taxon>Eurotiomycetes</taxon>
        <taxon>Eurotiomycetidae</taxon>
        <taxon>Eurotiales</taxon>
        <taxon>Aspergillaceae</taxon>
        <taxon>Aspergillus</taxon>
        <taxon>Aspergillus subgen. Nidulantes</taxon>
    </lineage>
</organism>
<dbReference type="AlphaFoldDB" id="A0A2T5LT29"/>
<name>A0A2T5LT29_9EURO</name>
<comment type="caution">
    <text evidence="2">The sequence shown here is derived from an EMBL/GenBank/DDBJ whole genome shotgun (WGS) entry which is preliminary data.</text>
</comment>
<gene>
    <name evidence="2" type="ORF">P175DRAFT_0482827</name>
</gene>
<proteinExistence type="predicted"/>
<dbReference type="GeneID" id="63812389"/>
<evidence type="ECO:0000313" key="3">
    <source>
        <dbReference type="Proteomes" id="UP000244073"/>
    </source>
</evidence>
<dbReference type="RefSeq" id="XP_040750836.1">
    <property type="nucleotide sequence ID" value="XM_040895507.1"/>
</dbReference>
<feature type="compositionally biased region" description="Low complexity" evidence="1">
    <location>
        <begin position="204"/>
        <end position="221"/>
    </location>
</feature>
<feature type="region of interest" description="Disordered" evidence="1">
    <location>
        <begin position="195"/>
        <end position="268"/>
    </location>
</feature>
<dbReference type="Proteomes" id="UP000244073">
    <property type="component" value="Unassembled WGS sequence"/>
</dbReference>
<dbReference type="OrthoDB" id="4171340at2759"/>
<feature type="compositionally biased region" description="Polar residues" evidence="1">
    <location>
        <begin position="1"/>
        <end position="16"/>
    </location>
</feature>
<protein>
    <submittedName>
        <fullName evidence="2">Uncharacterized protein</fullName>
    </submittedName>
</protein>
<accession>A0A2T5LT29</accession>
<dbReference type="EMBL" id="MSFN02000006">
    <property type="protein sequence ID" value="PTU19444.1"/>
    <property type="molecule type" value="Genomic_DNA"/>
</dbReference>